<reference evidence="8" key="1">
    <citation type="submission" date="2020-08" db="EMBL/GenBank/DDBJ databases">
        <title>Genome sequencing and assembly of the red palm weevil Rhynchophorus ferrugineus.</title>
        <authorList>
            <person name="Dias G.B."/>
            <person name="Bergman C.M."/>
            <person name="Manee M."/>
        </authorList>
    </citation>
    <scope>NUCLEOTIDE SEQUENCE</scope>
    <source>
        <strain evidence="8">AA-2017</strain>
        <tissue evidence="8">Whole larva</tissue>
    </source>
</reference>
<dbReference type="Gene3D" id="1.20.120.1900">
    <property type="entry name" value="Gamma-tubulin complex, C-terminal domain"/>
    <property type="match status" value="1"/>
</dbReference>
<dbReference type="GO" id="GO:0051225">
    <property type="term" value="P:spindle assembly"/>
    <property type="evidence" value="ECO:0007669"/>
    <property type="project" value="TreeGrafter"/>
</dbReference>
<evidence type="ECO:0000256" key="2">
    <source>
        <dbReference type="ARBA" id="ARBA00010337"/>
    </source>
</evidence>
<evidence type="ECO:0000259" key="6">
    <source>
        <dbReference type="Pfam" id="PF04130"/>
    </source>
</evidence>
<evidence type="ECO:0000256" key="1">
    <source>
        <dbReference type="ARBA" id="ARBA00004245"/>
    </source>
</evidence>
<dbReference type="GO" id="GO:0043015">
    <property type="term" value="F:gamma-tubulin binding"/>
    <property type="evidence" value="ECO:0007669"/>
    <property type="project" value="InterPro"/>
</dbReference>
<evidence type="ECO:0000259" key="7">
    <source>
        <dbReference type="Pfam" id="PF17681"/>
    </source>
</evidence>
<dbReference type="GO" id="GO:0000930">
    <property type="term" value="C:gamma-tubulin complex"/>
    <property type="evidence" value="ECO:0007669"/>
    <property type="project" value="TreeGrafter"/>
</dbReference>
<dbReference type="GO" id="GO:0007020">
    <property type="term" value="P:microtubule nucleation"/>
    <property type="evidence" value="ECO:0007669"/>
    <property type="project" value="InterPro"/>
</dbReference>
<name>A0A834IU98_RHYFE</name>
<keyword evidence="5" id="KW-0206">Cytoskeleton</keyword>
<dbReference type="AlphaFoldDB" id="A0A834IU98"/>
<dbReference type="EMBL" id="JAACXV010000084">
    <property type="protein sequence ID" value="KAF7284035.1"/>
    <property type="molecule type" value="Genomic_DNA"/>
</dbReference>
<accession>A0A834IU98</accession>
<dbReference type="Pfam" id="PF17681">
    <property type="entry name" value="GCP_N_terminal"/>
    <property type="match status" value="1"/>
</dbReference>
<feature type="domain" description="Gamma tubulin complex component C-terminal" evidence="6">
    <location>
        <begin position="499"/>
        <end position="826"/>
    </location>
</feature>
<dbReference type="PANTHER" id="PTHR19302:SF14">
    <property type="entry name" value="GAMMA-TUBULIN COMPLEX COMPONENT 3"/>
    <property type="match status" value="1"/>
</dbReference>
<evidence type="ECO:0000313" key="9">
    <source>
        <dbReference type="Proteomes" id="UP000625711"/>
    </source>
</evidence>
<dbReference type="InterPro" id="IPR040457">
    <property type="entry name" value="GCP_C"/>
</dbReference>
<dbReference type="InterPro" id="IPR007259">
    <property type="entry name" value="GCP"/>
</dbReference>
<sequence>MSNFDIKDDCNIPELVIKLCKYLAPKNEVLATKLTEKAFRWLTSASTVNINTPSYEPMFFNQIKDHLKSHSLENAEKFELLYGGISKSGIIKDKTALLNFLYNISVTSKEPSLCTLTNQLDFNPNKLQISKNNSQIQLQNVLSNETTSIRNIFDRGERKYTENSMSTVLRAHSQTTTISSVGWSHHDIPSSSKAFYPSLSEQELLQDVIYGLHGIQGKFLRREPCGLGYTLDPKATKSLLPIQRSLLERIIGLSFLHKQLKQYCEENEKQCGTICQAFIATLNNELSEYYKTVALLQANVNNQSEMTLRRALYVLQDHRIRFEWLAYIAEQCRDKKGGALITAVHGFLQHGSKTAQEVSEKVLKAVCKPLYIMLSRWLLDGEINDPCNEFFIESKNIVAAERLWHDKYHVRKSMIPSFINMEQAKRILATGKSINFLRQICKDDGQLPGREALFKLFNNTSAEALFTPEQSIDFHATLENVYRETSLRVLDLLKNKFKLYEHLQSLRRYLLLGQGDFIRHLLELLAPELNKSAGDIYGHTLSAILESAIRVTNAQFEDEDTLKRLNISFMSHSIGDTGWDVFSLVYIVDGPIGTIFQPTMPTYQSLFGALWKAKRTEYVLANMRRQQLSMAKLFRKIRELRPVMHIIHILTSKMIHFIHQTQYYFLFEVLECSWAEMQNQVNKADCLDNIIVAHLNFLSSVQTGVLLDENSRQLFSHLISIYNFVVKLENHQEAIYTAASDEFDAYTAYRKKAESTEDFEINTELKSAAKLRVAKFHQFLNSTKLKVKTTVQTYDTIVTKFLELLASSSNMKLQLLSVRLNFNNFYKIA</sequence>
<evidence type="ECO:0008006" key="10">
    <source>
        <dbReference type="Google" id="ProtNLM"/>
    </source>
</evidence>
<dbReference type="OrthoDB" id="5860513at2759"/>
<dbReference type="GO" id="GO:0005874">
    <property type="term" value="C:microtubule"/>
    <property type="evidence" value="ECO:0007669"/>
    <property type="project" value="UniProtKB-KW"/>
</dbReference>
<dbReference type="GO" id="GO:0031122">
    <property type="term" value="P:cytoplasmic microtubule organization"/>
    <property type="evidence" value="ECO:0007669"/>
    <property type="project" value="TreeGrafter"/>
</dbReference>
<dbReference type="GO" id="GO:0051321">
    <property type="term" value="P:meiotic cell cycle"/>
    <property type="evidence" value="ECO:0007669"/>
    <property type="project" value="TreeGrafter"/>
</dbReference>
<evidence type="ECO:0000256" key="5">
    <source>
        <dbReference type="ARBA" id="ARBA00023212"/>
    </source>
</evidence>
<comment type="caution">
    <text evidence="8">The sequence shown here is derived from an EMBL/GenBank/DDBJ whole genome shotgun (WGS) entry which is preliminary data.</text>
</comment>
<dbReference type="PANTHER" id="PTHR19302">
    <property type="entry name" value="GAMMA TUBULIN COMPLEX PROTEIN"/>
    <property type="match status" value="1"/>
</dbReference>
<comment type="similarity">
    <text evidence="2">Belongs to the TUBGCP family.</text>
</comment>
<keyword evidence="3" id="KW-0963">Cytoplasm</keyword>
<dbReference type="Pfam" id="PF04130">
    <property type="entry name" value="GCP_C_terminal"/>
    <property type="match status" value="1"/>
</dbReference>
<keyword evidence="4" id="KW-0493">Microtubule</keyword>
<proteinExistence type="inferred from homology"/>
<evidence type="ECO:0000256" key="4">
    <source>
        <dbReference type="ARBA" id="ARBA00022701"/>
    </source>
</evidence>
<evidence type="ECO:0000313" key="8">
    <source>
        <dbReference type="EMBL" id="KAF7284035.1"/>
    </source>
</evidence>
<feature type="domain" description="Gamma tubulin complex component protein N-terminal" evidence="7">
    <location>
        <begin position="205"/>
        <end position="496"/>
    </location>
</feature>
<dbReference type="InterPro" id="IPR042241">
    <property type="entry name" value="GCP_C_sf"/>
</dbReference>
<comment type="subcellular location">
    <subcellularLocation>
        <location evidence="1">Cytoplasm</location>
        <location evidence="1">Cytoskeleton</location>
    </subcellularLocation>
</comment>
<gene>
    <name evidence="8" type="ORF">GWI33_022655</name>
</gene>
<protein>
    <recommendedName>
        <fullName evidence="10">Gamma-tubulin complex component</fullName>
    </recommendedName>
</protein>
<keyword evidence="9" id="KW-1185">Reference proteome</keyword>
<dbReference type="GO" id="GO:0051011">
    <property type="term" value="F:microtubule minus-end binding"/>
    <property type="evidence" value="ECO:0007669"/>
    <property type="project" value="TreeGrafter"/>
</dbReference>
<dbReference type="InterPro" id="IPR041470">
    <property type="entry name" value="GCP_N"/>
</dbReference>
<organism evidence="8 9">
    <name type="scientific">Rhynchophorus ferrugineus</name>
    <name type="common">Red palm weevil</name>
    <name type="synonym">Curculio ferrugineus</name>
    <dbReference type="NCBI Taxonomy" id="354439"/>
    <lineage>
        <taxon>Eukaryota</taxon>
        <taxon>Metazoa</taxon>
        <taxon>Ecdysozoa</taxon>
        <taxon>Arthropoda</taxon>
        <taxon>Hexapoda</taxon>
        <taxon>Insecta</taxon>
        <taxon>Pterygota</taxon>
        <taxon>Neoptera</taxon>
        <taxon>Endopterygota</taxon>
        <taxon>Coleoptera</taxon>
        <taxon>Polyphaga</taxon>
        <taxon>Cucujiformia</taxon>
        <taxon>Curculionidae</taxon>
        <taxon>Dryophthorinae</taxon>
        <taxon>Rhynchophorus</taxon>
    </lineage>
</organism>
<dbReference type="GO" id="GO:0000278">
    <property type="term" value="P:mitotic cell cycle"/>
    <property type="evidence" value="ECO:0007669"/>
    <property type="project" value="TreeGrafter"/>
</dbReference>
<evidence type="ECO:0000256" key="3">
    <source>
        <dbReference type="ARBA" id="ARBA00022490"/>
    </source>
</evidence>
<dbReference type="Proteomes" id="UP000625711">
    <property type="component" value="Unassembled WGS sequence"/>
</dbReference>
<dbReference type="GO" id="GO:0000922">
    <property type="term" value="C:spindle pole"/>
    <property type="evidence" value="ECO:0007669"/>
    <property type="project" value="InterPro"/>
</dbReference>